<dbReference type="PROSITE" id="PS50293">
    <property type="entry name" value="TPR_REGION"/>
    <property type="match status" value="1"/>
</dbReference>
<feature type="repeat" description="TPR" evidence="8">
    <location>
        <begin position="176"/>
        <end position="209"/>
    </location>
</feature>
<dbReference type="InterPro" id="IPR019734">
    <property type="entry name" value="TPR_rpt"/>
</dbReference>
<evidence type="ECO:0000259" key="9">
    <source>
        <dbReference type="Pfam" id="PF13844"/>
    </source>
</evidence>
<comment type="pathway">
    <text evidence="1">Protein modification; protein glycosylation.</text>
</comment>
<feature type="repeat" description="TPR" evidence="8">
    <location>
        <begin position="74"/>
        <end position="107"/>
    </location>
</feature>
<dbReference type="InterPro" id="IPR029489">
    <property type="entry name" value="OGT/SEC/SPY_C"/>
</dbReference>
<proteinExistence type="inferred from homology"/>
<evidence type="ECO:0000256" key="1">
    <source>
        <dbReference type="ARBA" id="ARBA00004922"/>
    </source>
</evidence>
<accession>A0A090MNA4</accession>
<evidence type="ECO:0000256" key="4">
    <source>
        <dbReference type="ARBA" id="ARBA00022676"/>
    </source>
</evidence>
<dbReference type="Gene3D" id="1.25.40.10">
    <property type="entry name" value="Tetratricopeptide repeat domain"/>
    <property type="match status" value="3"/>
</dbReference>
<dbReference type="SMART" id="SM00028">
    <property type="entry name" value="TPR"/>
    <property type="match status" value="7"/>
</dbReference>
<dbReference type="GO" id="GO:0097363">
    <property type="term" value="F:protein O-acetylglucosaminyltransferase activity"/>
    <property type="evidence" value="ECO:0007669"/>
    <property type="project" value="UniProtKB-EC"/>
</dbReference>
<evidence type="ECO:0000256" key="7">
    <source>
        <dbReference type="ARBA" id="ARBA00022803"/>
    </source>
</evidence>
<dbReference type="PROSITE" id="PS50005">
    <property type="entry name" value="TPR"/>
    <property type="match status" value="3"/>
</dbReference>
<organism evidence="10 11">
    <name type="scientific">Afipia felis</name>
    <name type="common">Cat scratch disease bacillus</name>
    <dbReference type="NCBI Taxonomy" id="1035"/>
    <lineage>
        <taxon>Bacteria</taxon>
        <taxon>Pseudomonadati</taxon>
        <taxon>Pseudomonadota</taxon>
        <taxon>Alphaproteobacteria</taxon>
        <taxon>Hyphomicrobiales</taxon>
        <taxon>Nitrobacteraceae</taxon>
        <taxon>Afipia</taxon>
    </lineage>
</organism>
<name>A0A090MNA4_AFIFE</name>
<evidence type="ECO:0000256" key="3">
    <source>
        <dbReference type="ARBA" id="ARBA00011970"/>
    </source>
</evidence>
<dbReference type="InterPro" id="IPR011990">
    <property type="entry name" value="TPR-like_helical_dom_sf"/>
</dbReference>
<keyword evidence="7 8" id="KW-0802">TPR repeat</keyword>
<feature type="domain" description="O-GlcNAc transferase C-terminal" evidence="9">
    <location>
        <begin position="292"/>
        <end position="505"/>
    </location>
</feature>
<sequence length="732" mass="81096">MPRPDLNDIFNRALLAHRAGQLDIAASLYREVLTHDKKQFAPQHLLGVIEGQRGNLAEGIRQITKALRLDPKSPEAYLNLGRMQGEAGDLSNAEKSLRKSISLNPSNALAYGNLAAVYRRMKRYEEAKTAADQALRIDPNEWMALINRGNALLALNLLDDAKADYERATTLHPSAPEAWIGLGDIACKNRDIKAALAHTQKALTLAPKSAEACLLQARLLEMRFLHEEALIAIKQALAAAPDLVDADILRSRILFTAKRYSETIPILERIIRSNPETVGIKGQLFVSKMMTCNWDRYEKDRLACVRAIEENPAHITPYDSMIVTQAPAQHLACAVAHTKRGFPKIETVWRGPLYAHEKIRIGYVSPDFREHAVGHVIADLFGHHDKRHFELYGFSTAADESALRARIKSTFDHFIDIGSMTHEQAAQCIRDHEIDILIDLAGHTVHTGLDAMAFKPSPIQVTWLGFPGTTGAPFMDYILADPTVIPAEHAPFYSEKIVRLPDTYQPNDGALKVADSPSREDVGLPASGLVFCCFNNTFKITPEVFDIWMRLLGQVEGSVLWLFEGNATAKANLIKEAVARGISPERLVFAPLADYATYLARTQLADLFLDNNYWNGHSTASDALRCGVPVITCQGTSFASRVASSLLRAIEMPELITTSLEDYEALALKLARDPALLAATKDKLARNRLTAPLFDTARFTRHLEAAYVTMYERAQRGEPPASFAVEALPSKI</sequence>
<evidence type="ECO:0000256" key="2">
    <source>
        <dbReference type="ARBA" id="ARBA00005386"/>
    </source>
</evidence>
<dbReference type="RefSeq" id="WP_048755904.1">
    <property type="nucleotide sequence ID" value="NZ_CCAZ020000001.1"/>
</dbReference>
<keyword evidence="5" id="KW-0808">Transferase</keyword>
<keyword evidence="4" id="KW-0328">Glycosyltransferase</keyword>
<protein>
    <recommendedName>
        <fullName evidence="3">protein O-GlcNAc transferase</fullName>
        <ecNumber evidence="3">2.4.1.255</ecNumber>
    </recommendedName>
</protein>
<dbReference type="AlphaFoldDB" id="A0A090MNA4"/>
<dbReference type="OrthoDB" id="146908at2"/>
<dbReference type="SUPFAM" id="SSF53756">
    <property type="entry name" value="UDP-Glycosyltransferase/glycogen phosphorylase"/>
    <property type="match status" value="1"/>
</dbReference>
<keyword evidence="11" id="KW-1185">Reference proteome</keyword>
<dbReference type="Proteomes" id="UP000035762">
    <property type="component" value="Unassembled WGS sequence"/>
</dbReference>
<comment type="caution">
    <text evidence="10">The sequence shown here is derived from an EMBL/GenBank/DDBJ whole genome shotgun (WGS) entry which is preliminary data.</text>
</comment>
<dbReference type="EMBL" id="CCAZ020000001">
    <property type="protein sequence ID" value="CEG07762.1"/>
    <property type="molecule type" value="Genomic_DNA"/>
</dbReference>
<dbReference type="GO" id="GO:0006493">
    <property type="term" value="P:protein O-linked glycosylation"/>
    <property type="evidence" value="ECO:0007669"/>
    <property type="project" value="InterPro"/>
</dbReference>
<dbReference type="SUPFAM" id="SSF48452">
    <property type="entry name" value="TPR-like"/>
    <property type="match status" value="2"/>
</dbReference>
<dbReference type="Pfam" id="PF13432">
    <property type="entry name" value="TPR_16"/>
    <property type="match status" value="1"/>
</dbReference>
<feature type="repeat" description="TPR" evidence="8">
    <location>
        <begin position="108"/>
        <end position="141"/>
    </location>
</feature>
<comment type="similarity">
    <text evidence="2">Belongs to the glycosyltransferase 41 family. O-GlcNAc transferase subfamily.</text>
</comment>
<keyword evidence="6" id="KW-0677">Repeat</keyword>
<evidence type="ECO:0000256" key="6">
    <source>
        <dbReference type="ARBA" id="ARBA00022737"/>
    </source>
</evidence>
<evidence type="ECO:0000313" key="11">
    <source>
        <dbReference type="Proteomes" id="UP000035762"/>
    </source>
</evidence>
<gene>
    <name evidence="10" type="primary">bcsC</name>
    <name evidence="10" type="ORF">BN961_01164</name>
</gene>
<dbReference type="UniPathway" id="UPA00378"/>
<dbReference type="Gene3D" id="3.40.50.2000">
    <property type="entry name" value="Glycogen Phosphorylase B"/>
    <property type="match status" value="1"/>
</dbReference>
<dbReference type="PANTHER" id="PTHR44366:SF1">
    <property type="entry name" value="UDP-N-ACETYLGLUCOSAMINE--PEPTIDE N-ACETYLGLUCOSAMINYLTRANSFERASE 110 KDA SUBUNIT"/>
    <property type="match status" value="1"/>
</dbReference>
<reference evidence="10 11" key="1">
    <citation type="journal article" date="2014" name="Genome Announc.">
        <title>Genome Sequence of Afipia felis Strain 76713, Isolated in Hospital Water Using an Amoeba Co-Culture Procedure.</title>
        <authorList>
            <person name="Benamar S."/>
            <person name="La Scola B."/>
            <person name="Croce O."/>
        </authorList>
    </citation>
    <scope>NUCLEOTIDE SEQUENCE [LARGE SCALE GENOMIC DNA]</scope>
    <source>
        <strain evidence="10 11">76713</strain>
    </source>
</reference>
<evidence type="ECO:0000256" key="8">
    <source>
        <dbReference type="PROSITE-ProRule" id="PRU00339"/>
    </source>
</evidence>
<dbReference type="EC" id="2.4.1.255" evidence="3"/>
<dbReference type="Gene3D" id="3.40.50.11380">
    <property type="match status" value="1"/>
</dbReference>
<dbReference type="STRING" id="1035.BN961_01164"/>
<dbReference type="Pfam" id="PF00515">
    <property type="entry name" value="TPR_1"/>
    <property type="match status" value="1"/>
</dbReference>
<evidence type="ECO:0000313" key="10">
    <source>
        <dbReference type="EMBL" id="CEG07762.1"/>
    </source>
</evidence>
<dbReference type="Pfam" id="PF13844">
    <property type="entry name" value="Glyco_transf_41"/>
    <property type="match status" value="2"/>
</dbReference>
<dbReference type="InterPro" id="IPR037919">
    <property type="entry name" value="OGT"/>
</dbReference>
<feature type="domain" description="O-GlcNAc transferase C-terminal" evidence="9">
    <location>
        <begin position="518"/>
        <end position="702"/>
    </location>
</feature>
<dbReference type="Pfam" id="PF13181">
    <property type="entry name" value="TPR_8"/>
    <property type="match status" value="1"/>
</dbReference>
<dbReference type="PANTHER" id="PTHR44366">
    <property type="entry name" value="UDP-N-ACETYLGLUCOSAMINE--PEPTIDE N-ACETYLGLUCOSAMINYLTRANSFERASE 110 KDA SUBUNIT"/>
    <property type="match status" value="1"/>
</dbReference>
<evidence type="ECO:0000256" key="5">
    <source>
        <dbReference type="ARBA" id="ARBA00022679"/>
    </source>
</evidence>